<sequence length="123" mass="13920">METVSEKVKAESIRSFESTIRKTERAFEGMARKGANTKLIEKRLSAMRIGLAVLENAWYQRPVQYSSEELADSHKTLAGLLPSVEEIYEKSKEGSPQRTLLERRIRSIELALGAMDVQIANNH</sequence>
<gene>
    <name evidence="1" type="ORF">ABID49_001507</name>
</gene>
<keyword evidence="2" id="KW-1185">Reference proteome</keyword>
<comment type="caution">
    <text evidence="1">The sequence shown here is derived from an EMBL/GenBank/DDBJ whole genome shotgun (WGS) entry which is preliminary data.</text>
</comment>
<evidence type="ECO:0000313" key="1">
    <source>
        <dbReference type="EMBL" id="MET3575602.1"/>
    </source>
</evidence>
<name>A0ABV2GC46_9BACL</name>
<dbReference type="Proteomes" id="UP001549099">
    <property type="component" value="Unassembled WGS sequence"/>
</dbReference>
<dbReference type="RefSeq" id="WP_354196897.1">
    <property type="nucleotide sequence ID" value="NZ_JBEPLW010000009.1"/>
</dbReference>
<dbReference type="EMBL" id="JBEPLW010000009">
    <property type="protein sequence ID" value="MET3575602.1"/>
    <property type="molecule type" value="Genomic_DNA"/>
</dbReference>
<proteinExistence type="predicted"/>
<reference evidence="1 2" key="1">
    <citation type="submission" date="2024-06" db="EMBL/GenBank/DDBJ databases">
        <title>Genomic Encyclopedia of Type Strains, Phase IV (KMG-IV): sequencing the most valuable type-strain genomes for metagenomic binning, comparative biology and taxonomic classification.</title>
        <authorList>
            <person name="Goeker M."/>
        </authorList>
    </citation>
    <scope>NUCLEOTIDE SEQUENCE [LARGE SCALE GENOMIC DNA]</scope>
    <source>
        <strain evidence="1 2">DSM 26128</strain>
    </source>
</reference>
<accession>A0ABV2GC46</accession>
<protein>
    <submittedName>
        <fullName evidence="1">Uncharacterized protein</fullName>
    </submittedName>
</protein>
<evidence type="ECO:0000313" key="2">
    <source>
        <dbReference type="Proteomes" id="UP001549099"/>
    </source>
</evidence>
<organism evidence="1 2">
    <name type="scientific">Bhargavaea ullalensis</name>
    <dbReference type="NCBI Taxonomy" id="1265685"/>
    <lineage>
        <taxon>Bacteria</taxon>
        <taxon>Bacillati</taxon>
        <taxon>Bacillota</taxon>
        <taxon>Bacilli</taxon>
        <taxon>Bacillales</taxon>
        <taxon>Caryophanaceae</taxon>
        <taxon>Bhargavaea</taxon>
    </lineage>
</organism>